<evidence type="ECO:0000313" key="3">
    <source>
        <dbReference type="EMBL" id="SDQ07966.1"/>
    </source>
</evidence>
<evidence type="ECO:0000259" key="2">
    <source>
        <dbReference type="Pfam" id="PF13166"/>
    </source>
</evidence>
<dbReference type="Gene3D" id="3.40.50.300">
    <property type="entry name" value="P-loop containing nucleotide triphosphate hydrolases"/>
    <property type="match status" value="1"/>
</dbReference>
<reference evidence="4" key="1">
    <citation type="submission" date="2016-10" db="EMBL/GenBank/DDBJ databases">
        <authorList>
            <person name="Varghese N."/>
            <person name="Submissions S."/>
        </authorList>
    </citation>
    <scope>NUCLEOTIDE SEQUENCE [LARGE SCALE GENOMIC DNA]</scope>
    <source>
        <strain evidence="4">MPL-11</strain>
    </source>
</reference>
<accession>A0A1H0XZ54</accession>
<dbReference type="Pfam" id="PF13166">
    <property type="entry name" value="AAA_13"/>
    <property type="match status" value="1"/>
</dbReference>
<dbReference type="Proteomes" id="UP000199481">
    <property type="component" value="Unassembled WGS sequence"/>
</dbReference>
<keyword evidence="4" id="KW-1185">Reference proteome</keyword>
<protein>
    <submittedName>
        <fullName evidence="3">Wobble nucleotide-excising tRNase</fullName>
    </submittedName>
</protein>
<dbReference type="RefSeq" id="WP_089975045.1">
    <property type="nucleotide sequence ID" value="NZ_CP084916.1"/>
</dbReference>
<dbReference type="OrthoDB" id="9795565at2"/>
<dbReference type="InterPro" id="IPR026866">
    <property type="entry name" value="CR006_AAA"/>
</dbReference>
<gene>
    <name evidence="3" type="ORF">SAMN04487752_0579</name>
</gene>
<name>A0A1H0XZ54_9LACT</name>
<keyword evidence="1" id="KW-0175">Coiled coil</keyword>
<sequence length="769" mass="90464">MNEISIDLSTQPCPTFNLQHNSELIIQNKNFIFGKNGSGKSTLSSIILNQFQHEYEVRIFTGFDNILVDNKLNAVVLGEENIEIKKEIKNLDKEISSLTEQETTLLSEFRSLNWKPEYEENGILKNNLYVKAIDVEQKYKIKSREIDKFYQDIARKLKQRTNPQITKTTYYKNDFIKDVPRAKELSPDELKRCITVLREQAKPEVSVPIINTFDLKKILDRTNELIQYHLEEAVIIDELKDNPERKAFADQGRKIHHSGENCAFCGNTYTAERSQKLEGYFSGSVIRDYQETINSFVLELNGKISHINDMEFLDTIDFYSSFINEVEQYNSILKEKQQEIKIFLETLLSLVQDRQVHIFDTKDTISISIPDNLDTQMELINQLVLKNNKFTGNLETEHHKNMEQVRLHYVFVNLNLKEEYKVKWKGYEIEIFELDKLKQDCVTVQDELEIKKHSILGNEIKPELGTLYYIKEQLSTKENAKVKLLQQTRNTSKLAENINTKLRGVGKHNLQLELQKESDEIEYYLVKDLENGVRPIDQVSTGEKNIIAFLYFIESLSVSKHPSKKIIIFDDPMNSNDDTMQYLIITELQKLYQGKNREKFNPVSDYFICLTHNAHFYLNVQPQGYFKEKKKDPNDETKLIEVSKYDKNNFFWITNGKFHRIMSEKEDLTTHYEILWMELKSLYESDLLNSMLNSMRRIIETYTKFNKINPQKFYKDKEEQQKLFNVNSHSIDDLSAELVGKTKEETLNLFLQLFIDNDAEAHFNSYWKK</sequence>
<organism evidence="3 4">
    <name type="scientific">Carnobacterium viridans</name>
    <dbReference type="NCBI Taxonomy" id="174587"/>
    <lineage>
        <taxon>Bacteria</taxon>
        <taxon>Bacillati</taxon>
        <taxon>Bacillota</taxon>
        <taxon>Bacilli</taxon>
        <taxon>Lactobacillales</taxon>
        <taxon>Carnobacteriaceae</taxon>
        <taxon>Carnobacterium</taxon>
    </lineage>
</organism>
<dbReference type="AlphaFoldDB" id="A0A1H0XZ54"/>
<evidence type="ECO:0000313" key="4">
    <source>
        <dbReference type="Proteomes" id="UP000199481"/>
    </source>
</evidence>
<proteinExistence type="predicted"/>
<feature type="coiled-coil region" evidence="1">
    <location>
        <begin position="74"/>
        <end position="108"/>
    </location>
</feature>
<evidence type="ECO:0000256" key="1">
    <source>
        <dbReference type="SAM" id="Coils"/>
    </source>
</evidence>
<feature type="domain" description="Protein CR006 P-loop" evidence="2">
    <location>
        <begin position="26"/>
        <end position="754"/>
    </location>
</feature>
<dbReference type="EMBL" id="FNJW01000008">
    <property type="protein sequence ID" value="SDQ07966.1"/>
    <property type="molecule type" value="Genomic_DNA"/>
</dbReference>
<dbReference type="InterPro" id="IPR027417">
    <property type="entry name" value="P-loop_NTPase"/>
</dbReference>
<dbReference type="SUPFAM" id="SSF52540">
    <property type="entry name" value="P-loop containing nucleoside triphosphate hydrolases"/>
    <property type="match status" value="1"/>
</dbReference>